<keyword evidence="2" id="KW-1185">Reference proteome</keyword>
<dbReference type="Pfam" id="PF13935">
    <property type="entry name" value="Ead_Ea22"/>
    <property type="match status" value="1"/>
</dbReference>
<dbReference type="RefSeq" id="WP_116821525.1">
    <property type="nucleotide sequence ID" value="NZ_CP030926.1"/>
</dbReference>
<dbReference type="Proteomes" id="UP000260457">
    <property type="component" value="Chromosome"/>
</dbReference>
<gene>
    <name evidence="1" type="ORF">DTO10_16510</name>
</gene>
<evidence type="ECO:0000313" key="1">
    <source>
        <dbReference type="EMBL" id="AXN39804.1"/>
    </source>
</evidence>
<proteinExistence type="predicted"/>
<accession>A0ABM6XNS6</accession>
<sequence>MLTTEELQAIRERAEAATDGKWAYNLLPPSMSFDRKFCLGSFNGVCEIVGDINKEADAEFIAAARQDVPKLLAEVERLNKVLHRISVTTMSMGYVGVESMARDLKRLAWEAIHDGK</sequence>
<name>A0ABM6XNS6_9BACI</name>
<evidence type="ECO:0008006" key="3">
    <source>
        <dbReference type="Google" id="ProtNLM"/>
    </source>
</evidence>
<dbReference type="InterPro" id="IPR025153">
    <property type="entry name" value="Ead_Ea22"/>
</dbReference>
<evidence type="ECO:0000313" key="2">
    <source>
        <dbReference type="Proteomes" id="UP000260457"/>
    </source>
</evidence>
<protein>
    <recommendedName>
        <fullName evidence="3">Ead/Ea22-like family protein</fullName>
    </recommendedName>
</protein>
<organism evidence="1 2">
    <name type="scientific">Peribacillus butanolivorans</name>
    <dbReference type="NCBI Taxonomy" id="421767"/>
    <lineage>
        <taxon>Bacteria</taxon>
        <taxon>Bacillati</taxon>
        <taxon>Bacillota</taxon>
        <taxon>Bacilli</taxon>
        <taxon>Bacillales</taxon>
        <taxon>Bacillaceae</taxon>
        <taxon>Peribacillus</taxon>
    </lineage>
</organism>
<reference evidence="1 2" key="1">
    <citation type="submission" date="2018-07" db="EMBL/GenBank/DDBJ databases">
        <title>The molecular basis for the intramolecular migration of carboxyl group in the catabolism of para-hydroxybenzoate via gentisate.</title>
        <authorList>
            <person name="Zhao H."/>
            <person name="Xu Y."/>
            <person name="Lin S."/>
            <person name="Spain J.C."/>
            <person name="Zhou N.-Y."/>
        </authorList>
    </citation>
    <scope>NUCLEOTIDE SEQUENCE [LARGE SCALE GENOMIC DNA]</scope>
    <source>
        <strain evidence="1 2">PHB-7a</strain>
    </source>
</reference>
<dbReference type="EMBL" id="CP030926">
    <property type="protein sequence ID" value="AXN39804.1"/>
    <property type="molecule type" value="Genomic_DNA"/>
</dbReference>